<dbReference type="EMBL" id="CAEZXG010000050">
    <property type="protein sequence ID" value="CAB4683342.1"/>
    <property type="molecule type" value="Genomic_DNA"/>
</dbReference>
<dbReference type="Gene3D" id="1.20.150.30">
    <property type="entry name" value="Zincin-like metallopeptidase, N-terminal domain"/>
    <property type="match status" value="1"/>
</dbReference>
<sequence length="440" mass="47630">MTPFGFKPEDSDDAEHNNGEESAELKAMMAQMAAMQAQIQSQFASMGINPAGFSQTAEALPKNIVRDTAKKFVTAKGSAPIGANDVARIEEAFSIAELWLDEATYFPRLHEVGNTVLARTDWVDTTLNGWQSLVEPLALGLSAAISELIKSSTESDSENPEIALPMPMEMISAALGSFIGSLLATQLGQSVGSLAGTATGIHDVGLPLLDKSYPALVSQNIDEWGSELDIPMDEVRIFHALRESAGARLFANNPWLVAYIRAAVSEYGKGIRIDIDAIQRQAQEAFEAASESDSGFDPTNPESFTVAINNGIFTPEETPAQRDALTKLETVLALVDGWNEAIVMRAAGDRLPNCVALQETLRRRRATSAPTQQLFANLFGLQVSPKLAREATGFWNAVSESRDMEKRDQIWSGILPSAQDLLTPEIYLASIEIPDDLSSL</sequence>
<dbReference type="EMBL" id="CAFABF010000008">
    <property type="protein sequence ID" value="CAB4821707.1"/>
    <property type="molecule type" value="Genomic_DNA"/>
</dbReference>
<accession>A0A6J6ZSG5</accession>
<dbReference type="AlphaFoldDB" id="A0A6J6ZSG5"/>
<dbReference type="SUPFAM" id="SSF55486">
    <property type="entry name" value="Metalloproteases ('zincins'), catalytic domain"/>
    <property type="match status" value="1"/>
</dbReference>
<dbReference type="InterPro" id="IPR018766">
    <property type="entry name" value="Zinicin_2"/>
</dbReference>
<dbReference type="InterPro" id="IPR042271">
    <property type="entry name" value="Zinicin_2_N"/>
</dbReference>
<protein>
    <submittedName>
        <fullName evidence="2">Unannotated protein</fullName>
    </submittedName>
</protein>
<dbReference type="Pfam" id="PF10103">
    <property type="entry name" value="Zincin_2"/>
    <property type="match status" value="1"/>
</dbReference>
<name>A0A6J6ZSG5_9ZZZZ</name>
<dbReference type="PANTHER" id="PTHR39420:SF2">
    <property type="entry name" value="HYDROLASE"/>
    <property type="match status" value="1"/>
</dbReference>
<dbReference type="PANTHER" id="PTHR39420">
    <property type="match status" value="1"/>
</dbReference>
<evidence type="ECO:0000313" key="1">
    <source>
        <dbReference type="EMBL" id="CAB4683342.1"/>
    </source>
</evidence>
<dbReference type="NCBIfam" id="TIGR03624">
    <property type="entry name" value="putative hydrolase"/>
    <property type="match status" value="1"/>
</dbReference>
<gene>
    <name evidence="1" type="ORF">UFOPK2359_00841</name>
    <name evidence="2" type="ORF">UFOPK3167_00324</name>
</gene>
<reference evidence="2" key="1">
    <citation type="submission" date="2020-05" db="EMBL/GenBank/DDBJ databases">
        <authorList>
            <person name="Chiriac C."/>
            <person name="Salcher M."/>
            <person name="Ghai R."/>
            <person name="Kavagutti S V."/>
        </authorList>
    </citation>
    <scope>NUCLEOTIDE SEQUENCE</scope>
</reference>
<proteinExistence type="predicted"/>
<organism evidence="2">
    <name type="scientific">freshwater metagenome</name>
    <dbReference type="NCBI Taxonomy" id="449393"/>
    <lineage>
        <taxon>unclassified sequences</taxon>
        <taxon>metagenomes</taxon>
        <taxon>ecological metagenomes</taxon>
    </lineage>
</organism>
<evidence type="ECO:0000313" key="2">
    <source>
        <dbReference type="EMBL" id="CAB4821707.1"/>
    </source>
</evidence>